<evidence type="ECO:0000256" key="4">
    <source>
        <dbReference type="ARBA" id="ARBA00023163"/>
    </source>
</evidence>
<protein>
    <submittedName>
        <fullName evidence="6">LysR family transcriptional regulator</fullName>
    </submittedName>
</protein>
<reference evidence="6 7" key="1">
    <citation type="submission" date="2021-01" db="EMBL/GenBank/DDBJ databases">
        <title>Belnapia mucosa sp. nov. and Belnapia arida sp. nov., isolated from the Tabernas Desert (Almeria, Spain).</title>
        <authorList>
            <person name="Molina-Menor E."/>
            <person name="Vidal-Verdu A."/>
            <person name="Calonge A."/>
            <person name="Satari L."/>
            <person name="Pereto J."/>
            <person name="Porcar M."/>
        </authorList>
    </citation>
    <scope>NUCLEOTIDE SEQUENCE [LARGE SCALE GENOMIC DNA]</scope>
    <source>
        <strain evidence="6 7">T18</strain>
    </source>
</reference>
<sequence length="291" mass="29853">MMLDLDSVRLFVLAAEYGSLTRAAEAGGTVQPVVSQRLKALEARLGHRLLERTPRFVRPTAAGTVFLERARALLAAHEAALRLEEAPPFRFALCASDHALGLGLEGLFRRLRTALPPGAILSLRTGLSQEVRARFESGDCDAALIRREAAGPDGEVLGQDPLGWRGAAGLRLVSGEPVPLATLGPACGVRGAAIRALDRAGLPWRESFVGGSCAALLAGAEAGLGIAPMGRIAAGGAPELGPALGLPVLPPSQIVLLARTGSPALAAATRALAAGLRASLGETGASRANGR</sequence>
<dbReference type="InterPro" id="IPR005119">
    <property type="entry name" value="LysR_subst-bd"/>
</dbReference>
<gene>
    <name evidence="6" type="ORF">JMJ56_04465</name>
</gene>
<evidence type="ECO:0000313" key="7">
    <source>
        <dbReference type="Proteomes" id="UP000660885"/>
    </source>
</evidence>
<dbReference type="PROSITE" id="PS50931">
    <property type="entry name" value="HTH_LYSR"/>
    <property type="match status" value="1"/>
</dbReference>
<dbReference type="InterPro" id="IPR050176">
    <property type="entry name" value="LTTR"/>
</dbReference>
<evidence type="ECO:0000256" key="1">
    <source>
        <dbReference type="ARBA" id="ARBA00009437"/>
    </source>
</evidence>
<dbReference type="SUPFAM" id="SSF46785">
    <property type="entry name" value="Winged helix' DNA-binding domain"/>
    <property type="match status" value="1"/>
</dbReference>
<accession>A0ABS1TXW2</accession>
<dbReference type="InterPro" id="IPR000847">
    <property type="entry name" value="LysR_HTH_N"/>
</dbReference>
<dbReference type="Proteomes" id="UP000660885">
    <property type="component" value="Unassembled WGS sequence"/>
</dbReference>
<dbReference type="InterPro" id="IPR036388">
    <property type="entry name" value="WH-like_DNA-bd_sf"/>
</dbReference>
<dbReference type="Gene3D" id="1.10.10.10">
    <property type="entry name" value="Winged helix-like DNA-binding domain superfamily/Winged helix DNA-binding domain"/>
    <property type="match status" value="1"/>
</dbReference>
<dbReference type="SUPFAM" id="SSF53850">
    <property type="entry name" value="Periplasmic binding protein-like II"/>
    <property type="match status" value="1"/>
</dbReference>
<dbReference type="InterPro" id="IPR036390">
    <property type="entry name" value="WH_DNA-bd_sf"/>
</dbReference>
<evidence type="ECO:0000313" key="6">
    <source>
        <dbReference type="EMBL" id="MBL6077249.1"/>
    </source>
</evidence>
<evidence type="ECO:0000256" key="3">
    <source>
        <dbReference type="ARBA" id="ARBA00023125"/>
    </source>
</evidence>
<dbReference type="Pfam" id="PF03466">
    <property type="entry name" value="LysR_substrate"/>
    <property type="match status" value="1"/>
</dbReference>
<feature type="domain" description="HTH lysR-type" evidence="5">
    <location>
        <begin position="3"/>
        <end position="60"/>
    </location>
</feature>
<name>A0ABS1TXW2_9PROT</name>
<organism evidence="6 7">
    <name type="scientific">Belnapia arida</name>
    <dbReference type="NCBI Taxonomy" id="2804533"/>
    <lineage>
        <taxon>Bacteria</taxon>
        <taxon>Pseudomonadati</taxon>
        <taxon>Pseudomonadota</taxon>
        <taxon>Alphaproteobacteria</taxon>
        <taxon>Acetobacterales</taxon>
        <taxon>Roseomonadaceae</taxon>
        <taxon>Belnapia</taxon>
    </lineage>
</organism>
<proteinExistence type="inferred from homology"/>
<comment type="similarity">
    <text evidence="1">Belongs to the LysR transcriptional regulatory family.</text>
</comment>
<comment type="caution">
    <text evidence="6">The sequence shown here is derived from an EMBL/GenBank/DDBJ whole genome shotgun (WGS) entry which is preliminary data.</text>
</comment>
<evidence type="ECO:0000259" key="5">
    <source>
        <dbReference type="PROSITE" id="PS50931"/>
    </source>
</evidence>
<dbReference type="PANTHER" id="PTHR30579">
    <property type="entry name" value="TRANSCRIPTIONAL REGULATOR"/>
    <property type="match status" value="1"/>
</dbReference>
<keyword evidence="2" id="KW-0805">Transcription regulation</keyword>
<keyword evidence="3" id="KW-0238">DNA-binding</keyword>
<evidence type="ECO:0000256" key="2">
    <source>
        <dbReference type="ARBA" id="ARBA00023015"/>
    </source>
</evidence>
<keyword evidence="7" id="KW-1185">Reference proteome</keyword>
<keyword evidence="4" id="KW-0804">Transcription</keyword>
<dbReference type="Pfam" id="PF00126">
    <property type="entry name" value="HTH_1"/>
    <property type="match status" value="1"/>
</dbReference>
<dbReference type="EMBL" id="JAETWB010000001">
    <property type="protein sequence ID" value="MBL6077249.1"/>
    <property type="molecule type" value="Genomic_DNA"/>
</dbReference>
<dbReference type="Gene3D" id="3.40.190.10">
    <property type="entry name" value="Periplasmic binding protein-like II"/>
    <property type="match status" value="2"/>
</dbReference>
<dbReference type="PANTHER" id="PTHR30579:SF7">
    <property type="entry name" value="HTH-TYPE TRANSCRIPTIONAL REGULATOR LRHA-RELATED"/>
    <property type="match status" value="1"/>
</dbReference>